<dbReference type="InterPro" id="IPR011008">
    <property type="entry name" value="Dimeric_a/b-barrel"/>
</dbReference>
<dbReference type="PANTHER" id="PTHR30521">
    <property type="entry name" value="DEFERROCHELATASE/PEROXIDASE"/>
    <property type="match status" value="1"/>
</dbReference>
<dbReference type="RefSeq" id="WP_369170532.1">
    <property type="nucleotide sequence ID" value="NZ_CP163439.1"/>
</dbReference>
<dbReference type="PROSITE" id="PS51404">
    <property type="entry name" value="DYP_PEROXIDASE"/>
    <property type="match status" value="1"/>
</dbReference>
<sequence>MAIDLKQTAIDPDIAVPPTRNTTEALRATLDDLQGNILKSHGRDHSRHLFITFKTDTADDRKKAREWLAKMVAQDRVTSALQQWEEAKTYRETLETIGSGGVISMIEKLRLIMAASKVFVGVMLSADAYRDLRLDAQLPDDPSYREGAKKRAAVLNDPPKEKWEKTFQGKLHALVVIADDHPTDRIDPLVATLKEELKSFVLRTAEETGTAMRIDGQGNETSTAPVREHFGFVDGISQPLFYGRDIENARTRHGGIDQFDPSAPLDQVLIKDPGGNQDTGYGSYFVYRKLQQNVQGFRDDEKRLAVTIAHHAHPKSPDPRPEDIALAGAYMVGRFQDGTPVVDRAVSGLGPLPNNFTFDADPDGVRCPFQAHVRKTNPRGDKQRQFGQPLTQERSVRIARRAISYGEVSLKPDPSKPVGLLFLCAQSSIADQFEFIQNQWVNNKDFLRGGSGLDPVIGTQEYGKQREDAPKGEWPKLYGSRNELDFSTVPPKVVSHTFPERVGEWVTMRGGEYFFVPSLSALKAFATVHEEAEAK</sequence>
<evidence type="ECO:0000256" key="5">
    <source>
        <dbReference type="ARBA" id="ARBA00023002"/>
    </source>
</evidence>
<evidence type="ECO:0000256" key="7">
    <source>
        <dbReference type="ARBA" id="ARBA00025737"/>
    </source>
</evidence>
<dbReference type="InterPro" id="IPR049509">
    <property type="entry name" value="DyP_N"/>
</dbReference>
<evidence type="ECO:0000256" key="3">
    <source>
        <dbReference type="ARBA" id="ARBA00022617"/>
    </source>
</evidence>
<keyword evidence="2 9" id="KW-0575">Peroxidase</keyword>
<feature type="domain" description="DyP dimeric alpha+beta barrel" evidence="8">
    <location>
        <begin position="32"/>
        <end position="209"/>
    </location>
</feature>
<dbReference type="PANTHER" id="PTHR30521:SF4">
    <property type="entry name" value="DEFERROCHELATASE"/>
    <property type="match status" value="1"/>
</dbReference>
<keyword evidence="4" id="KW-0479">Metal-binding</keyword>
<dbReference type="GO" id="GO:0020037">
    <property type="term" value="F:heme binding"/>
    <property type="evidence" value="ECO:0007669"/>
    <property type="project" value="InterPro"/>
</dbReference>
<evidence type="ECO:0000256" key="6">
    <source>
        <dbReference type="ARBA" id="ARBA00023004"/>
    </source>
</evidence>
<dbReference type="Pfam" id="PF21105">
    <property type="entry name" value="DyP_N"/>
    <property type="match status" value="1"/>
</dbReference>
<evidence type="ECO:0000256" key="4">
    <source>
        <dbReference type="ARBA" id="ARBA00022723"/>
    </source>
</evidence>
<dbReference type="GO" id="GO:0004601">
    <property type="term" value="F:peroxidase activity"/>
    <property type="evidence" value="ECO:0007669"/>
    <property type="project" value="UniProtKB-KW"/>
</dbReference>
<evidence type="ECO:0000256" key="1">
    <source>
        <dbReference type="ARBA" id="ARBA00001970"/>
    </source>
</evidence>
<evidence type="ECO:0000259" key="8">
    <source>
        <dbReference type="Pfam" id="PF21105"/>
    </source>
</evidence>
<proteinExistence type="inferred from homology"/>
<organism evidence="9">
    <name type="scientific">Streptomyces sp. R28</name>
    <dbReference type="NCBI Taxonomy" id="3238628"/>
    <lineage>
        <taxon>Bacteria</taxon>
        <taxon>Bacillati</taxon>
        <taxon>Actinomycetota</taxon>
        <taxon>Actinomycetes</taxon>
        <taxon>Kitasatosporales</taxon>
        <taxon>Streptomycetaceae</taxon>
        <taxon>Streptomyces</taxon>
    </lineage>
</organism>
<dbReference type="AlphaFoldDB" id="A0AB39PYC6"/>
<dbReference type="EMBL" id="CP163439">
    <property type="protein sequence ID" value="XDQ36013.1"/>
    <property type="molecule type" value="Genomic_DNA"/>
</dbReference>
<evidence type="ECO:0000313" key="9">
    <source>
        <dbReference type="EMBL" id="XDQ36013.1"/>
    </source>
</evidence>
<protein>
    <submittedName>
        <fullName evidence="9">Dyp-type peroxidase</fullName>
    </submittedName>
</protein>
<comment type="cofactor">
    <cofactor evidence="1">
        <name>heme b</name>
        <dbReference type="ChEBI" id="CHEBI:60344"/>
    </cofactor>
</comment>
<keyword evidence="3" id="KW-0349">Heme</keyword>
<name>A0AB39PYC6_9ACTN</name>
<accession>A0AB39PYC6</accession>
<dbReference type="GO" id="GO:0046872">
    <property type="term" value="F:metal ion binding"/>
    <property type="evidence" value="ECO:0007669"/>
    <property type="project" value="UniProtKB-KW"/>
</dbReference>
<reference evidence="9" key="1">
    <citation type="submission" date="2024-07" db="EMBL/GenBank/DDBJ databases">
        <authorList>
            <person name="Yu S.T."/>
        </authorList>
    </citation>
    <scope>NUCLEOTIDE SEQUENCE</scope>
    <source>
        <strain evidence="9">R28</strain>
    </source>
</reference>
<gene>
    <name evidence="9" type="ORF">AB5J49_23190</name>
</gene>
<dbReference type="InterPro" id="IPR006314">
    <property type="entry name" value="Dyp_peroxidase"/>
</dbReference>
<keyword evidence="6" id="KW-0408">Iron</keyword>
<comment type="similarity">
    <text evidence="7">Belongs to the DyP-type peroxidase family.</text>
</comment>
<keyword evidence="5" id="KW-0560">Oxidoreductase</keyword>
<dbReference type="SUPFAM" id="SSF54909">
    <property type="entry name" value="Dimeric alpha+beta barrel"/>
    <property type="match status" value="1"/>
</dbReference>
<dbReference type="GO" id="GO:0005829">
    <property type="term" value="C:cytosol"/>
    <property type="evidence" value="ECO:0007669"/>
    <property type="project" value="TreeGrafter"/>
</dbReference>
<evidence type="ECO:0000256" key="2">
    <source>
        <dbReference type="ARBA" id="ARBA00022559"/>
    </source>
</evidence>